<evidence type="ECO:0008006" key="6">
    <source>
        <dbReference type="Google" id="ProtNLM"/>
    </source>
</evidence>
<proteinExistence type="predicted"/>
<dbReference type="PANTHER" id="PTHR37042">
    <property type="entry name" value="OUTER MEMBRANE PROTEIN RV1973"/>
    <property type="match status" value="1"/>
</dbReference>
<evidence type="ECO:0000313" key="5">
    <source>
        <dbReference type="Proteomes" id="UP001500618"/>
    </source>
</evidence>
<evidence type="ECO:0000256" key="2">
    <source>
        <dbReference type="ARBA" id="ARBA00023136"/>
    </source>
</evidence>
<evidence type="ECO:0000256" key="3">
    <source>
        <dbReference type="SAM" id="Phobius"/>
    </source>
</evidence>
<dbReference type="Proteomes" id="UP001500618">
    <property type="component" value="Unassembled WGS sequence"/>
</dbReference>
<sequence>MTTTMQAPAQVEQEKARKPWGFAVLVVVILVAVVAGGWLQVETAKVRGSVAATNRAVRDPAAGQVATQLSASVARIFSYTATDPTATSRFADQALTGTAAAQYKLLFGQVSAHAGEQKLTVATTVVSTAVSSLTDNHVVVLFFCDQRAARAGQPATVAAADLLVTADRTNGRWLISAIQAV</sequence>
<dbReference type="EMBL" id="BAAANY010000011">
    <property type="protein sequence ID" value="GAA1683799.1"/>
    <property type="molecule type" value="Genomic_DNA"/>
</dbReference>
<evidence type="ECO:0000256" key="1">
    <source>
        <dbReference type="ARBA" id="ARBA00004370"/>
    </source>
</evidence>
<accession>A0ABP4T854</accession>
<dbReference type="RefSeq" id="WP_344311418.1">
    <property type="nucleotide sequence ID" value="NZ_BAAANY010000011.1"/>
</dbReference>
<keyword evidence="2 3" id="KW-0472">Membrane</keyword>
<name>A0ABP4T854_9ACTN</name>
<feature type="transmembrane region" description="Helical" evidence="3">
    <location>
        <begin position="20"/>
        <end position="39"/>
    </location>
</feature>
<keyword evidence="3" id="KW-1133">Transmembrane helix</keyword>
<reference evidence="5" key="1">
    <citation type="journal article" date="2019" name="Int. J. Syst. Evol. Microbiol.">
        <title>The Global Catalogue of Microorganisms (GCM) 10K type strain sequencing project: providing services to taxonomists for standard genome sequencing and annotation.</title>
        <authorList>
            <consortium name="The Broad Institute Genomics Platform"/>
            <consortium name="The Broad Institute Genome Sequencing Center for Infectious Disease"/>
            <person name="Wu L."/>
            <person name="Ma J."/>
        </authorList>
    </citation>
    <scope>NUCLEOTIDE SEQUENCE [LARGE SCALE GENOMIC DNA]</scope>
    <source>
        <strain evidence="5">JCM 14718</strain>
    </source>
</reference>
<gene>
    <name evidence="4" type="ORF">GCM10009765_36370</name>
</gene>
<organism evidence="4 5">
    <name type="scientific">Fodinicola feengrottensis</name>
    <dbReference type="NCBI Taxonomy" id="435914"/>
    <lineage>
        <taxon>Bacteria</taxon>
        <taxon>Bacillati</taxon>
        <taxon>Actinomycetota</taxon>
        <taxon>Actinomycetes</taxon>
        <taxon>Mycobacteriales</taxon>
        <taxon>Fodinicola</taxon>
    </lineage>
</organism>
<keyword evidence="3" id="KW-0812">Transmembrane</keyword>
<comment type="caution">
    <text evidence="4">The sequence shown here is derived from an EMBL/GenBank/DDBJ whole genome shotgun (WGS) entry which is preliminary data.</text>
</comment>
<keyword evidence="5" id="KW-1185">Reference proteome</keyword>
<dbReference type="PANTHER" id="PTHR37042:SF4">
    <property type="entry name" value="OUTER MEMBRANE PROTEIN RV1973"/>
    <property type="match status" value="1"/>
</dbReference>
<protein>
    <recommendedName>
        <fullName evidence="6">Mce-associated membrane protein</fullName>
    </recommendedName>
</protein>
<evidence type="ECO:0000313" key="4">
    <source>
        <dbReference type="EMBL" id="GAA1683799.1"/>
    </source>
</evidence>
<comment type="subcellular location">
    <subcellularLocation>
        <location evidence="1">Membrane</location>
    </subcellularLocation>
</comment>